<evidence type="ECO:0000313" key="2">
    <source>
        <dbReference type="Proteomes" id="UP001149090"/>
    </source>
</evidence>
<evidence type="ECO:0000313" key="1">
    <source>
        <dbReference type="EMBL" id="KAJ5070329.1"/>
    </source>
</evidence>
<name>A0A9Q0R7S4_ANAIG</name>
<dbReference type="EMBL" id="JAPDFW010000096">
    <property type="protein sequence ID" value="KAJ5070329.1"/>
    <property type="molecule type" value="Genomic_DNA"/>
</dbReference>
<gene>
    <name evidence="1" type="ORF">M0811_10995</name>
</gene>
<comment type="caution">
    <text evidence="1">The sequence shown here is derived from an EMBL/GenBank/DDBJ whole genome shotgun (WGS) entry which is preliminary data.</text>
</comment>
<organism evidence="1 2">
    <name type="scientific">Anaeramoeba ignava</name>
    <name type="common">Anaerobic marine amoeba</name>
    <dbReference type="NCBI Taxonomy" id="1746090"/>
    <lineage>
        <taxon>Eukaryota</taxon>
        <taxon>Metamonada</taxon>
        <taxon>Anaeramoebidae</taxon>
        <taxon>Anaeramoeba</taxon>
    </lineage>
</organism>
<reference evidence="1" key="1">
    <citation type="submission" date="2022-10" db="EMBL/GenBank/DDBJ databases">
        <title>Novel sulphate-reducing endosymbionts in the free-living metamonad Anaeramoeba.</title>
        <authorList>
            <person name="Jerlstrom-Hultqvist J."/>
            <person name="Cepicka I."/>
            <person name="Gallot-Lavallee L."/>
            <person name="Salas-Leiva D."/>
            <person name="Curtis B.A."/>
            <person name="Zahonova K."/>
            <person name="Pipaliya S."/>
            <person name="Dacks J."/>
            <person name="Roger A.J."/>
        </authorList>
    </citation>
    <scope>NUCLEOTIDE SEQUENCE</scope>
    <source>
        <strain evidence="1">BMAN</strain>
    </source>
</reference>
<sequence>MQNQNKIQFQTIPQNLFESNEKTFKFFPQRISEQKPEEIKQIQIQNENQIEIENENENEIEIEIENEFNEELNKTSLNFPMFRIGIDDYNLVCRFMRTESKQEIQKEWNELKKRVNKISKKKNKRAIKNNFKLN</sequence>
<dbReference type="AlphaFoldDB" id="A0A9Q0R7S4"/>
<protein>
    <submittedName>
        <fullName evidence="1">Uncharacterized protein</fullName>
    </submittedName>
</protein>
<keyword evidence="2" id="KW-1185">Reference proteome</keyword>
<dbReference type="Proteomes" id="UP001149090">
    <property type="component" value="Unassembled WGS sequence"/>
</dbReference>
<accession>A0A9Q0R7S4</accession>
<proteinExistence type="predicted"/>